<evidence type="ECO:0000256" key="7">
    <source>
        <dbReference type="SAM" id="MobiDB-lite"/>
    </source>
</evidence>
<evidence type="ECO:0000256" key="6">
    <source>
        <dbReference type="PROSITE-ProRule" id="PRU00042"/>
    </source>
</evidence>
<keyword evidence="10" id="KW-1185">Reference proteome</keyword>
<feature type="compositionally biased region" description="Polar residues" evidence="7">
    <location>
        <begin position="114"/>
        <end position="125"/>
    </location>
</feature>
<dbReference type="Gene3D" id="3.30.160.60">
    <property type="entry name" value="Classic Zinc Finger"/>
    <property type="match status" value="4"/>
</dbReference>
<proteinExistence type="predicted"/>
<reference evidence="9 10" key="1">
    <citation type="submission" date="2021-06" db="EMBL/GenBank/DDBJ databases">
        <title>A haploid diamondback moth (Plutella xylostella L.) genome assembly resolves 31 chromosomes and identifies a diamide resistance mutation.</title>
        <authorList>
            <person name="Ward C.M."/>
            <person name="Perry K.D."/>
            <person name="Baker G."/>
            <person name="Powis K."/>
            <person name="Heckel D.G."/>
            <person name="Baxter S.W."/>
        </authorList>
    </citation>
    <scope>NUCLEOTIDE SEQUENCE [LARGE SCALE GENOMIC DNA]</scope>
    <source>
        <strain evidence="9 10">LV</strain>
        <tissue evidence="9">Single pupa</tissue>
    </source>
</reference>
<keyword evidence="3 6" id="KW-0863">Zinc-finger</keyword>
<dbReference type="SMART" id="SM00355">
    <property type="entry name" value="ZnF_C2H2"/>
    <property type="match status" value="5"/>
</dbReference>
<evidence type="ECO:0000256" key="2">
    <source>
        <dbReference type="ARBA" id="ARBA00022737"/>
    </source>
</evidence>
<feature type="domain" description="C2H2-type" evidence="8">
    <location>
        <begin position="269"/>
        <end position="296"/>
    </location>
</feature>
<dbReference type="PROSITE" id="PS50157">
    <property type="entry name" value="ZINC_FINGER_C2H2_2"/>
    <property type="match status" value="5"/>
</dbReference>
<feature type="domain" description="C2H2-type" evidence="8">
    <location>
        <begin position="152"/>
        <end position="179"/>
    </location>
</feature>
<evidence type="ECO:0000256" key="4">
    <source>
        <dbReference type="ARBA" id="ARBA00022833"/>
    </source>
</evidence>
<dbReference type="InterPro" id="IPR036236">
    <property type="entry name" value="Znf_C2H2_sf"/>
</dbReference>
<sequence length="458" mass="52448">MMEGRTIEYRPDGGGLDYHNSPLMAEIPIENYSHIHRSIEHLRSIGVPTSDHYRHLANNLTDLRRYEHHEEIEVKPSVLRLNEFKSGLHEIRVDQEEVQRQMTPQEENGKGYSAPSTPLSENGGQQHEEKVFGSKADLQLHTQIHLREAKPYRCTQCPKAFANSSYLAQHSRIHLGIKPYRCEICQRKFTQLSHLQQHIRTHTGDKPYRCTQIGCTKAFSQLSNLQSHSRCHQTDKPFKCNSCYKCFTHEKDLLEHIPKHKESKHLKTHICQYCGKSYTQETYLSKHMNKHAERADKRPPISALGLSGLNRSLGAAAPAQPFEHPYWPKVSPDSAAHMSDEGYHQPREEEQLELQQRALFHEQDERALQPPVSSASSAFTPINSMAPHLNGLSHHGALPARPYLYDPLHFQQGKQQPSSFPNQLISLHQIRNYAHQPAAALLPADHLLPHSHSHKDKQ</sequence>
<evidence type="ECO:0000256" key="1">
    <source>
        <dbReference type="ARBA" id="ARBA00022723"/>
    </source>
</evidence>
<dbReference type="PANTHER" id="PTHR24393">
    <property type="entry name" value="ZINC FINGER PROTEIN"/>
    <property type="match status" value="1"/>
</dbReference>
<organism evidence="9 10">
    <name type="scientific">Plutella xylostella</name>
    <name type="common">Diamondback moth</name>
    <name type="synonym">Plutella maculipennis</name>
    <dbReference type="NCBI Taxonomy" id="51655"/>
    <lineage>
        <taxon>Eukaryota</taxon>
        <taxon>Metazoa</taxon>
        <taxon>Ecdysozoa</taxon>
        <taxon>Arthropoda</taxon>
        <taxon>Hexapoda</taxon>
        <taxon>Insecta</taxon>
        <taxon>Pterygota</taxon>
        <taxon>Neoptera</taxon>
        <taxon>Endopterygota</taxon>
        <taxon>Lepidoptera</taxon>
        <taxon>Glossata</taxon>
        <taxon>Ditrysia</taxon>
        <taxon>Yponomeutoidea</taxon>
        <taxon>Plutellidae</taxon>
        <taxon>Plutella</taxon>
    </lineage>
</organism>
<evidence type="ECO:0000313" key="10">
    <source>
        <dbReference type="Proteomes" id="UP000823941"/>
    </source>
</evidence>
<evidence type="ECO:0000256" key="5">
    <source>
        <dbReference type="ARBA" id="ARBA00023242"/>
    </source>
</evidence>
<keyword evidence="1" id="KW-0479">Metal-binding</keyword>
<name>A0ABQ7PW45_PLUXY</name>
<dbReference type="EMBL" id="JAHIBW010000027">
    <property type="protein sequence ID" value="KAG7297136.1"/>
    <property type="molecule type" value="Genomic_DNA"/>
</dbReference>
<feature type="domain" description="C2H2-type" evidence="8">
    <location>
        <begin position="238"/>
        <end position="265"/>
    </location>
</feature>
<dbReference type="Proteomes" id="UP000823941">
    <property type="component" value="Chromosome 27"/>
</dbReference>
<keyword evidence="4" id="KW-0862">Zinc</keyword>
<dbReference type="InterPro" id="IPR013087">
    <property type="entry name" value="Znf_C2H2_type"/>
</dbReference>
<comment type="caution">
    <text evidence="9">The sequence shown here is derived from an EMBL/GenBank/DDBJ whole genome shotgun (WGS) entry which is preliminary data.</text>
</comment>
<dbReference type="SUPFAM" id="SSF57667">
    <property type="entry name" value="beta-beta-alpha zinc fingers"/>
    <property type="match status" value="3"/>
</dbReference>
<keyword evidence="5" id="KW-0539">Nucleus</keyword>
<evidence type="ECO:0000313" key="9">
    <source>
        <dbReference type="EMBL" id="KAG7297136.1"/>
    </source>
</evidence>
<dbReference type="Pfam" id="PF00096">
    <property type="entry name" value="zf-C2H2"/>
    <property type="match status" value="4"/>
</dbReference>
<dbReference type="PROSITE" id="PS00028">
    <property type="entry name" value="ZINC_FINGER_C2H2_1"/>
    <property type="match status" value="5"/>
</dbReference>
<evidence type="ECO:0000256" key="3">
    <source>
        <dbReference type="ARBA" id="ARBA00022771"/>
    </source>
</evidence>
<gene>
    <name evidence="9" type="ORF">JYU34_020103</name>
</gene>
<evidence type="ECO:0000259" key="8">
    <source>
        <dbReference type="PROSITE" id="PS50157"/>
    </source>
</evidence>
<protein>
    <recommendedName>
        <fullName evidence="8">C2H2-type domain-containing protein</fullName>
    </recommendedName>
</protein>
<accession>A0ABQ7PW45</accession>
<dbReference type="PANTHER" id="PTHR24393:SF97">
    <property type="entry name" value="LD33878P"/>
    <property type="match status" value="1"/>
</dbReference>
<feature type="domain" description="C2H2-type" evidence="8">
    <location>
        <begin position="208"/>
        <end position="237"/>
    </location>
</feature>
<feature type="region of interest" description="Disordered" evidence="7">
    <location>
        <begin position="94"/>
        <end position="130"/>
    </location>
</feature>
<feature type="domain" description="C2H2-type" evidence="8">
    <location>
        <begin position="180"/>
        <end position="207"/>
    </location>
</feature>
<keyword evidence="2" id="KW-0677">Repeat</keyword>